<organism evidence="7 8">
    <name type="scientific">Piloderma croceum (strain F 1598)</name>
    <dbReference type="NCBI Taxonomy" id="765440"/>
    <lineage>
        <taxon>Eukaryota</taxon>
        <taxon>Fungi</taxon>
        <taxon>Dikarya</taxon>
        <taxon>Basidiomycota</taxon>
        <taxon>Agaricomycotina</taxon>
        <taxon>Agaricomycetes</taxon>
        <taxon>Agaricomycetidae</taxon>
        <taxon>Atheliales</taxon>
        <taxon>Atheliaceae</taxon>
        <taxon>Piloderma</taxon>
    </lineage>
</organism>
<feature type="domain" description="CFEM" evidence="6">
    <location>
        <begin position="2"/>
        <end position="108"/>
    </location>
</feature>
<evidence type="ECO:0000256" key="4">
    <source>
        <dbReference type="ARBA" id="ARBA00023157"/>
    </source>
</evidence>
<dbReference type="InterPro" id="IPR008427">
    <property type="entry name" value="Extracellular_membr_CFEM_dom"/>
</dbReference>
<feature type="chain" id="PRO_5002164416" description="CFEM domain-containing protein" evidence="5">
    <location>
        <begin position="23"/>
        <end position="112"/>
    </location>
</feature>
<dbReference type="OrthoDB" id="3065412at2759"/>
<keyword evidence="4" id="KW-1015">Disulfide bond</keyword>
<dbReference type="PROSITE" id="PS52012">
    <property type="entry name" value="CFEM"/>
    <property type="match status" value="1"/>
</dbReference>
<name>A0A0C3FDR9_PILCF</name>
<dbReference type="EMBL" id="KN833019">
    <property type="protein sequence ID" value="KIM78051.1"/>
    <property type="molecule type" value="Genomic_DNA"/>
</dbReference>
<protein>
    <recommendedName>
        <fullName evidence="6">CFEM domain-containing protein</fullName>
    </recommendedName>
</protein>
<comment type="subcellular location">
    <subcellularLocation>
        <location evidence="1">Secreted</location>
    </subcellularLocation>
</comment>
<evidence type="ECO:0000313" key="8">
    <source>
        <dbReference type="Proteomes" id="UP000054166"/>
    </source>
</evidence>
<dbReference type="GO" id="GO:0005576">
    <property type="term" value="C:extracellular region"/>
    <property type="evidence" value="ECO:0007669"/>
    <property type="project" value="UniProtKB-SubCell"/>
</dbReference>
<evidence type="ECO:0000256" key="1">
    <source>
        <dbReference type="ARBA" id="ARBA00004613"/>
    </source>
</evidence>
<gene>
    <name evidence="7" type="ORF">PILCRDRAFT_602449</name>
</gene>
<evidence type="ECO:0000313" key="7">
    <source>
        <dbReference type="EMBL" id="KIM78051.1"/>
    </source>
</evidence>
<sequence length="112" mass="12203">MEMRLVFTIIAFSGVFTVVANAFIGTRQACAVNCLVKANLGGCTFDDYVCLCKSQPYIQSMASCVNATCDSADTATRSADFQSLCNSLVRTVVPLLRSTRQALTPADRAYRW</sequence>
<dbReference type="STRING" id="765440.A0A0C3FDR9"/>
<evidence type="ECO:0000256" key="2">
    <source>
        <dbReference type="ARBA" id="ARBA00022525"/>
    </source>
</evidence>
<evidence type="ECO:0000259" key="6">
    <source>
        <dbReference type="PROSITE" id="PS52012"/>
    </source>
</evidence>
<reference evidence="8" key="2">
    <citation type="submission" date="2015-01" db="EMBL/GenBank/DDBJ databases">
        <title>Evolutionary Origins and Diversification of the Mycorrhizal Mutualists.</title>
        <authorList>
            <consortium name="DOE Joint Genome Institute"/>
            <consortium name="Mycorrhizal Genomics Consortium"/>
            <person name="Kohler A."/>
            <person name="Kuo A."/>
            <person name="Nagy L.G."/>
            <person name="Floudas D."/>
            <person name="Copeland A."/>
            <person name="Barry K.W."/>
            <person name="Cichocki N."/>
            <person name="Veneault-Fourrey C."/>
            <person name="LaButti K."/>
            <person name="Lindquist E.A."/>
            <person name="Lipzen A."/>
            <person name="Lundell T."/>
            <person name="Morin E."/>
            <person name="Murat C."/>
            <person name="Riley R."/>
            <person name="Ohm R."/>
            <person name="Sun H."/>
            <person name="Tunlid A."/>
            <person name="Henrissat B."/>
            <person name="Grigoriev I.V."/>
            <person name="Hibbett D.S."/>
            <person name="Martin F."/>
        </authorList>
    </citation>
    <scope>NUCLEOTIDE SEQUENCE [LARGE SCALE GENOMIC DNA]</scope>
    <source>
        <strain evidence="8">F 1598</strain>
    </source>
</reference>
<keyword evidence="8" id="KW-1185">Reference proteome</keyword>
<dbReference type="Proteomes" id="UP000054166">
    <property type="component" value="Unassembled WGS sequence"/>
</dbReference>
<dbReference type="InParanoid" id="A0A0C3FDR9"/>
<accession>A0A0C3FDR9</accession>
<keyword evidence="3 5" id="KW-0732">Signal</keyword>
<evidence type="ECO:0000256" key="5">
    <source>
        <dbReference type="SAM" id="SignalP"/>
    </source>
</evidence>
<reference evidence="7 8" key="1">
    <citation type="submission" date="2014-04" db="EMBL/GenBank/DDBJ databases">
        <authorList>
            <consortium name="DOE Joint Genome Institute"/>
            <person name="Kuo A."/>
            <person name="Tarkka M."/>
            <person name="Buscot F."/>
            <person name="Kohler A."/>
            <person name="Nagy L.G."/>
            <person name="Floudas D."/>
            <person name="Copeland A."/>
            <person name="Barry K.W."/>
            <person name="Cichocki N."/>
            <person name="Veneault-Fourrey C."/>
            <person name="LaButti K."/>
            <person name="Lindquist E.A."/>
            <person name="Lipzen A."/>
            <person name="Lundell T."/>
            <person name="Morin E."/>
            <person name="Murat C."/>
            <person name="Sun H."/>
            <person name="Tunlid A."/>
            <person name="Henrissat B."/>
            <person name="Grigoriev I.V."/>
            <person name="Hibbett D.S."/>
            <person name="Martin F."/>
            <person name="Nordberg H.P."/>
            <person name="Cantor M.N."/>
            <person name="Hua S.X."/>
        </authorList>
    </citation>
    <scope>NUCLEOTIDE SEQUENCE [LARGE SCALE GENOMIC DNA]</scope>
    <source>
        <strain evidence="7 8">F 1598</strain>
    </source>
</reference>
<keyword evidence="2" id="KW-0964">Secreted</keyword>
<dbReference type="AlphaFoldDB" id="A0A0C3FDR9"/>
<proteinExistence type="predicted"/>
<evidence type="ECO:0000256" key="3">
    <source>
        <dbReference type="ARBA" id="ARBA00022729"/>
    </source>
</evidence>
<feature type="signal peptide" evidence="5">
    <location>
        <begin position="1"/>
        <end position="22"/>
    </location>
</feature>
<dbReference type="Pfam" id="PF05730">
    <property type="entry name" value="CFEM"/>
    <property type="match status" value="1"/>
</dbReference>
<dbReference type="HOGENOM" id="CLU_063084_3_2_1"/>